<name>A0A3G8F324_9CAUD</name>
<sequence>MGPYQTYRWKYFVRCVADELMDRKLVASREEAEHFAEDLEDSFAEDYDPRPISEWRSIAKKDADDYEKDLKREA</sequence>
<organism evidence="1 2">
    <name type="scientific">Salmonella phage Lumpael</name>
    <dbReference type="NCBI Taxonomy" id="2488859"/>
    <lineage>
        <taxon>Viruses</taxon>
        <taxon>Duplodnaviria</taxon>
        <taxon>Heunggongvirae</taxon>
        <taxon>Uroviricota</taxon>
        <taxon>Caudoviricetes</taxon>
        <taxon>Murrayvirus</taxon>
        <taxon>Murrayvirus lumpael</taxon>
    </lineage>
</organism>
<protein>
    <submittedName>
        <fullName evidence="1">Uncharacterized protein</fullName>
    </submittedName>
</protein>
<reference evidence="2" key="1">
    <citation type="submission" date="2018-11" db="EMBL/GenBank/DDBJ databases">
        <authorList>
            <person name="Olsen N.S."/>
            <person name="Kot W."/>
            <person name="Hansen L.H."/>
        </authorList>
    </citation>
    <scope>NUCLEOTIDE SEQUENCE [LARGE SCALE GENOMIC DNA]</scope>
</reference>
<dbReference type="KEGG" id="vg:55008276"/>
<accession>A0A3G8F324</accession>
<dbReference type="GeneID" id="55008276"/>
<evidence type="ECO:0000313" key="1">
    <source>
        <dbReference type="EMBL" id="AZF88778.1"/>
    </source>
</evidence>
<proteinExistence type="predicted"/>
<keyword evidence="2" id="KW-1185">Reference proteome</keyword>
<dbReference type="EMBL" id="MK125141">
    <property type="protein sequence ID" value="AZF88778.1"/>
    <property type="molecule type" value="Genomic_DNA"/>
</dbReference>
<dbReference type="Proteomes" id="UP000270437">
    <property type="component" value="Segment"/>
</dbReference>
<dbReference type="RefSeq" id="YP_009816963.1">
    <property type="nucleotide sequence ID" value="NC_048113.1"/>
</dbReference>
<evidence type="ECO:0000313" key="2">
    <source>
        <dbReference type="Proteomes" id="UP000270437"/>
    </source>
</evidence>